<dbReference type="EMBL" id="CALNXI010000083">
    <property type="protein sequence ID" value="CAH3018291.1"/>
    <property type="molecule type" value="Genomic_DNA"/>
</dbReference>
<proteinExistence type="predicted"/>
<evidence type="ECO:0000313" key="2">
    <source>
        <dbReference type="EMBL" id="CAH3018291.1"/>
    </source>
</evidence>
<name>A0ABN8LM98_9CNID</name>
<comment type="caution">
    <text evidence="2">The sequence shown here is derived from an EMBL/GenBank/DDBJ whole genome shotgun (WGS) entry which is preliminary data.</text>
</comment>
<keyword evidence="1" id="KW-0732">Signal</keyword>
<gene>
    <name evidence="2" type="ORF">PEVE_00042394</name>
</gene>
<evidence type="ECO:0000313" key="3">
    <source>
        <dbReference type="Proteomes" id="UP001159427"/>
    </source>
</evidence>
<keyword evidence="3" id="KW-1185">Reference proteome</keyword>
<protein>
    <submittedName>
        <fullName evidence="2">Uncharacterized protein</fullName>
    </submittedName>
</protein>
<sequence>MATTVSVRFVLVSCFIYRSEEAKSCDKCDGTFSRMTGGNMDTPMMLDFCLRFPRCINEFLKRVTGTSYRYFTNPVASYYLQPPLGDVDINFYDLAKLPKPLPDEIRQWVQQYDIITARNIVIAQSTYVEGFPNIQTAFCSKQPTIYYKTIRGCGC</sequence>
<organism evidence="2 3">
    <name type="scientific">Porites evermanni</name>
    <dbReference type="NCBI Taxonomy" id="104178"/>
    <lineage>
        <taxon>Eukaryota</taxon>
        <taxon>Metazoa</taxon>
        <taxon>Cnidaria</taxon>
        <taxon>Anthozoa</taxon>
        <taxon>Hexacorallia</taxon>
        <taxon>Scleractinia</taxon>
        <taxon>Fungiina</taxon>
        <taxon>Poritidae</taxon>
        <taxon>Porites</taxon>
    </lineage>
</organism>
<dbReference type="Proteomes" id="UP001159427">
    <property type="component" value="Unassembled WGS sequence"/>
</dbReference>
<evidence type="ECO:0000256" key="1">
    <source>
        <dbReference type="SAM" id="SignalP"/>
    </source>
</evidence>
<reference evidence="2 3" key="1">
    <citation type="submission" date="2022-05" db="EMBL/GenBank/DDBJ databases">
        <authorList>
            <consortium name="Genoscope - CEA"/>
            <person name="William W."/>
        </authorList>
    </citation>
    <scope>NUCLEOTIDE SEQUENCE [LARGE SCALE GENOMIC DNA]</scope>
</reference>
<feature type="chain" id="PRO_5045511615" evidence="1">
    <location>
        <begin position="23"/>
        <end position="155"/>
    </location>
</feature>
<feature type="signal peptide" evidence="1">
    <location>
        <begin position="1"/>
        <end position="22"/>
    </location>
</feature>
<accession>A0ABN8LM98</accession>